<organism evidence="6 7">
    <name type="scientific">Pyrocoelia pectoralis</name>
    <dbReference type="NCBI Taxonomy" id="417401"/>
    <lineage>
        <taxon>Eukaryota</taxon>
        <taxon>Metazoa</taxon>
        <taxon>Ecdysozoa</taxon>
        <taxon>Arthropoda</taxon>
        <taxon>Hexapoda</taxon>
        <taxon>Insecta</taxon>
        <taxon>Pterygota</taxon>
        <taxon>Neoptera</taxon>
        <taxon>Endopterygota</taxon>
        <taxon>Coleoptera</taxon>
        <taxon>Polyphaga</taxon>
        <taxon>Elateriformia</taxon>
        <taxon>Elateroidea</taxon>
        <taxon>Lampyridae</taxon>
        <taxon>Lampyrinae</taxon>
        <taxon>Pyrocoelia</taxon>
    </lineage>
</organism>
<feature type="coiled-coil region" evidence="4">
    <location>
        <begin position="141"/>
        <end position="168"/>
    </location>
</feature>
<evidence type="ECO:0000256" key="1">
    <source>
        <dbReference type="ARBA" id="ARBA00004173"/>
    </source>
</evidence>
<keyword evidence="2 4" id="KW-0175">Coiled coil</keyword>
<accession>A0AAN7VGJ2</accession>
<evidence type="ECO:0000256" key="2">
    <source>
        <dbReference type="ARBA" id="ARBA00023054"/>
    </source>
</evidence>
<evidence type="ECO:0000259" key="5">
    <source>
        <dbReference type="SMART" id="SM01424"/>
    </source>
</evidence>
<dbReference type="InterPro" id="IPR006933">
    <property type="entry name" value="HAP1_N"/>
</dbReference>
<dbReference type="GO" id="GO:0005739">
    <property type="term" value="C:mitochondrion"/>
    <property type="evidence" value="ECO:0007669"/>
    <property type="project" value="UniProtKB-SubCell"/>
</dbReference>
<dbReference type="Proteomes" id="UP001329430">
    <property type="component" value="Chromosome 4"/>
</dbReference>
<comment type="caution">
    <text evidence="6">The sequence shown here is derived from an EMBL/GenBank/DDBJ whole genome shotgun (WGS) entry which is preliminary data.</text>
</comment>
<keyword evidence="3" id="KW-0496">Mitochondrion</keyword>
<keyword evidence="7" id="KW-1185">Reference proteome</keyword>
<evidence type="ECO:0000313" key="6">
    <source>
        <dbReference type="EMBL" id="KAK5644883.1"/>
    </source>
</evidence>
<dbReference type="InterPro" id="IPR051946">
    <property type="entry name" value="Intracell_Traff-Reg"/>
</dbReference>
<dbReference type="SMART" id="SM01424">
    <property type="entry name" value="HAP1_N"/>
    <property type="match status" value="1"/>
</dbReference>
<dbReference type="GO" id="GO:0031410">
    <property type="term" value="C:cytoplasmic vesicle"/>
    <property type="evidence" value="ECO:0007669"/>
    <property type="project" value="TreeGrafter"/>
</dbReference>
<evidence type="ECO:0000256" key="3">
    <source>
        <dbReference type="ARBA" id="ARBA00023128"/>
    </source>
</evidence>
<dbReference type="Pfam" id="PF04849">
    <property type="entry name" value="HAP1_N"/>
    <property type="match status" value="1"/>
</dbReference>
<gene>
    <name evidence="6" type="ORF">RI129_006183</name>
</gene>
<dbReference type="PANTHER" id="PTHR15751">
    <property type="entry name" value="TRAFFICKING KINESIN-BINDING PROTEIN"/>
    <property type="match status" value="1"/>
</dbReference>
<reference evidence="6 7" key="1">
    <citation type="journal article" date="2024" name="Insects">
        <title>An Improved Chromosome-Level Genome Assembly of the Firefly Pyrocoelia pectoralis.</title>
        <authorList>
            <person name="Fu X."/>
            <person name="Meyer-Rochow V.B."/>
            <person name="Ballantyne L."/>
            <person name="Zhu X."/>
        </authorList>
    </citation>
    <scope>NUCLEOTIDE SEQUENCE [LARGE SCALE GENOMIC DNA]</scope>
    <source>
        <strain evidence="6">XCY_ONT2</strain>
    </source>
</reference>
<proteinExistence type="predicted"/>
<dbReference type="GO" id="GO:0017022">
    <property type="term" value="F:myosin binding"/>
    <property type="evidence" value="ECO:0007669"/>
    <property type="project" value="TreeGrafter"/>
</dbReference>
<dbReference type="GO" id="GO:0006605">
    <property type="term" value="P:protein targeting"/>
    <property type="evidence" value="ECO:0007669"/>
    <property type="project" value="TreeGrafter"/>
</dbReference>
<evidence type="ECO:0000256" key="4">
    <source>
        <dbReference type="SAM" id="Coils"/>
    </source>
</evidence>
<dbReference type="GO" id="GO:0047496">
    <property type="term" value="P:vesicle transport along microtubule"/>
    <property type="evidence" value="ECO:0007669"/>
    <property type="project" value="TreeGrafter"/>
</dbReference>
<dbReference type="EMBL" id="JAVRBK010000004">
    <property type="protein sequence ID" value="KAK5644883.1"/>
    <property type="molecule type" value="Genomic_DNA"/>
</dbReference>
<dbReference type="PANTHER" id="PTHR15751:SF12">
    <property type="entry name" value="TRAFFICKING KINESIN-BINDING PROTEIN MILT"/>
    <property type="match status" value="1"/>
</dbReference>
<protein>
    <recommendedName>
        <fullName evidence="5">HAP1 N-terminal domain-containing protein</fullName>
    </recommendedName>
</protein>
<name>A0AAN7VGJ2_9COLE</name>
<comment type="subcellular location">
    <subcellularLocation>
        <location evidence="1">Mitochondrion</location>
    </subcellularLocation>
</comment>
<evidence type="ECO:0000313" key="7">
    <source>
        <dbReference type="Proteomes" id="UP001329430"/>
    </source>
</evidence>
<feature type="domain" description="HAP1 N-terminal" evidence="5">
    <location>
        <begin position="51"/>
        <end position="196"/>
    </location>
</feature>
<dbReference type="AlphaFoldDB" id="A0AAN7VGJ2"/>
<sequence>MNFLKGRPRVRGGRSVNIKDWEKQNELLASWNDEVCSGETIPEVEIISLLEEQIPKYRLRADTLTKFGGYENQDWFIPSPALQIEESDLKLSPDQIRETLNYFLLCSNRVSQMTKTYDDIEAVTRLLEEKEKDLELTARIGKELLQQNNKLETTISSLEVELKSANEKSHNLHMNPLRKLNLFKYLQVIWTNLASKMV</sequence>
<dbReference type="GO" id="GO:0048311">
    <property type="term" value="P:mitochondrion distribution"/>
    <property type="evidence" value="ECO:0007669"/>
    <property type="project" value="TreeGrafter"/>
</dbReference>